<feature type="domain" description="Reverse transcriptase Ty1/copia-type" evidence="1">
    <location>
        <begin position="4"/>
        <end position="70"/>
    </location>
</feature>
<sequence>MAFYDYEIWKMDIKITFLNGYLNEDIYMVQLEGFVDPNHPRKVCKLQRSIYGLKQTSSSWNKIYDEEIKSDNLVMVVPNLEGNGVDDEGFIDLKRKKLGGNDRGKKNFKPVLLKLKSVYRQVKQSAKGMRTSPKTTPFVVTNKATTSCYKKDFTKKSSKKVMGNKATTSSTKAATHNLGSGSQITTLQADEISDLERKMLDGKLVIMDNDEKPLKSIKQTRSLSRYGINNLLELWKETLVDDDYDPYDDELYDEHVNSEVPHGI</sequence>
<evidence type="ECO:0000259" key="1">
    <source>
        <dbReference type="Pfam" id="PF07727"/>
    </source>
</evidence>
<gene>
    <name evidence="2" type="ORF">Tci_005364</name>
</gene>
<organism evidence="2">
    <name type="scientific">Tanacetum cinerariifolium</name>
    <name type="common">Dalmatian daisy</name>
    <name type="synonym">Chrysanthemum cinerariifolium</name>
    <dbReference type="NCBI Taxonomy" id="118510"/>
    <lineage>
        <taxon>Eukaryota</taxon>
        <taxon>Viridiplantae</taxon>
        <taxon>Streptophyta</taxon>
        <taxon>Embryophyta</taxon>
        <taxon>Tracheophyta</taxon>
        <taxon>Spermatophyta</taxon>
        <taxon>Magnoliopsida</taxon>
        <taxon>eudicotyledons</taxon>
        <taxon>Gunneridae</taxon>
        <taxon>Pentapetalae</taxon>
        <taxon>asterids</taxon>
        <taxon>campanulids</taxon>
        <taxon>Asterales</taxon>
        <taxon>Asteraceae</taxon>
        <taxon>Asteroideae</taxon>
        <taxon>Anthemideae</taxon>
        <taxon>Anthemidinae</taxon>
        <taxon>Tanacetum</taxon>
    </lineage>
</organism>
<keyword evidence="2" id="KW-0808">Transferase</keyword>
<dbReference type="InterPro" id="IPR013103">
    <property type="entry name" value="RVT_2"/>
</dbReference>
<dbReference type="AlphaFoldDB" id="A0A6L2J914"/>
<keyword evidence="2" id="KW-0695">RNA-directed DNA polymerase</keyword>
<proteinExistence type="predicted"/>
<evidence type="ECO:0000313" key="2">
    <source>
        <dbReference type="EMBL" id="GEU33386.1"/>
    </source>
</evidence>
<accession>A0A6L2J914</accession>
<dbReference type="Pfam" id="PF07727">
    <property type="entry name" value="RVT_2"/>
    <property type="match status" value="1"/>
</dbReference>
<dbReference type="EMBL" id="BKCJ010000459">
    <property type="protein sequence ID" value="GEU33386.1"/>
    <property type="molecule type" value="Genomic_DNA"/>
</dbReference>
<keyword evidence="2" id="KW-0548">Nucleotidyltransferase</keyword>
<protein>
    <submittedName>
        <fullName evidence="2">Reverse transcriptase</fullName>
    </submittedName>
</protein>
<reference evidence="2" key="1">
    <citation type="journal article" date="2019" name="Sci. Rep.">
        <title>Draft genome of Tanacetum cinerariifolium, the natural source of mosquito coil.</title>
        <authorList>
            <person name="Yamashiro T."/>
            <person name="Shiraishi A."/>
            <person name="Satake H."/>
            <person name="Nakayama K."/>
        </authorList>
    </citation>
    <scope>NUCLEOTIDE SEQUENCE</scope>
</reference>
<name>A0A6L2J914_TANCI</name>
<comment type="caution">
    <text evidence="2">The sequence shown here is derived from an EMBL/GenBank/DDBJ whole genome shotgun (WGS) entry which is preliminary data.</text>
</comment>
<dbReference type="GO" id="GO:0003964">
    <property type="term" value="F:RNA-directed DNA polymerase activity"/>
    <property type="evidence" value="ECO:0007669"/>
    <property type="project" value="UniProtKB-KW"/>
</dbReference>